<evidence type="ECO:0000256" key="4">
    <source>
        <dbReference type="ARBA" id="ARBA00022989"/>
    </source>
</evidence>
<keyword evidence="5" id="KW-0472">Membrane</keyword>
<proteinExistence type="predicted"/>
<name>A0A5J5HHU5_9BACI</name>
<dbReference type="EMBL" id="VYKL01000032">
    <property type="protein sequence ID" value="KAA9019012.1"/>
    <property type="molecule type" value="Genomic_DNA"/>
</dbReference>
<sequence length="653" mass="74894">MAADDVIWGGDDPFTHMLAIGPTRCGKTATVLKPMIYQLLIQKKRGKKLGLSVIEPKGDLARDVKEYCDEMGVPYTYIDPESADTHRFNVMEGDIDDVAEATVAVLQSLFGKQEAFFQTVQELSARNITKLLKELQGDDMDLLDILEAMRDQKLLEEKVKQLKQEQGQTDLVNFFEHELLGSMADKYQQFVIGLRAQLENITGNHRLRHIITGKSDINIDKHFEEGGVLIVNTSLGKLKKAGDAFGQFIIMHLQSGTFRRKGAERTRTPHFLIADEYSRYINPDVEMFLSIAASYRVAGIFATQSLGQLEVESGKINSRAMKQAIMTSCRNKIAFGGLSAKDAQEFSEEFGKDQIIIRQSTYKNRVLLPRLFPDSYRDTESEEYRFHYTYLQDQMARFHYIARLMKDGTPQKPIEAVGSFVPRDWKERREWETNEERKRRKKKDQDSKIINTFHRFYKNFKQISNKYNKAATINSDREMIEEVQMKEDNLIAPKLNTPTIPSESNATVEKIELDTISDPIQSFRETEKPPEPILVAVHHDNQIQHTDTPFKSNSKSDNINVNKHPQPNDDINANMNDCINIDVDSKGTINKIEKADINVSDVMKDKNNIDEKKEVNQKLQNSKAVNSTNIRVETVIDEEKEEKEVEHNLDSFW</sequence>
<feature type="domain" description="TraD/TraG TraM recognition site" evidence="6">
    <location>
        <begin position="272"/>
        <end position="364"/>
    </location>
</feature>
<dbReference type="SUPFAM" id="SSF52540">
    <property type="entry name" value="P-loop containing nucleoside triphosphate hydrolases"/>
    <property type="match status" value="1"/>
</dbReference>
<dbReference type="AlphaFoldDB" id="A0A5J5HHU5"/>
<dbReference type="PANTHER" id="PTHR37937">
    <property type="entry name" value="CONJUGATIVE TRANSFER: DNA TRANSPORT"/>
    <property type="match status" value="1"/>
</dbReference>
<dbReference type="InterPro" id="IPR032689">
    <property type="entry name" value="TraG-D_C"/>
</dbReference>
<dbReference type="Proteomes" id="UP000326671">
    <property type="component" value="Unassembled WGS sequence"/>
</dbReference>
<dbReference type="Pfam" id="PF12696">
    <property type="entry name" value="TraG-D_C"/>
    <property type="match status" value="1"/>
</dbReference>
<keyword evidence="8" id="KW-1185">Reference proteome</keyword>
<organism evidence="7 8">
    <name type="scientific">Niallia endozanthoxylica</name>
    <dbReference type="NCBI Taxonomy" id="2036016"/>
    <lineage>
        <taxon>Bacteria</taxon>
        <taxon>Bacillati</taxon>
        <taxon>Bacillota</taxon>
        <taxon>Bacilli</taxon>
        <taxon>Bacillales</taxon>
        <taxon>Bacillaceae</taxon>
        <taxon>Niallia</taxon>
    </lineage>
</organism>
<reference evidence="7 8" key="1">
    <citation type="submission" date="2019-09" db="EMBL/GenBank/DDBJ databases">
        <title>Whole genome sequences of isolates from the Mars Exploration Rovers.</title>
        <authorList>
            <person name="Seuylemezian A."/>
            <person name="Vaishampayan P."/>
        </authorList>
    </citation>
    <scope>NUCLEOTIDE SEQUENCE [LARGE SCALE GENOMIC DNA]</scope>
    <source>
        <strain evidence="7 8">MER_TA_151</strain>
    </source>
</reference>
<evidence type="ECO:0000256" key="1">
    <source>
        <dbReference type="ARBA" id="ARBA00004651"/>
    </source>
</evidence>
<comment type="subcellular location">
    <subcellularLocation>
        <location evidence="1">Cell membrane</location>
        <topology evidence="1">Multi-pass membrane protein</topology>
    </subcellularLocation>
</comment>
<dbReference type="OrthoDB" id="1957948at2"/>
<evidence type="ECO:0000313" key="7">
    <source>
        <dbReference type="EMBL" id="KAA9019012.1"/>
    </source>
</evidence>
<dbReference type="RefSeq" id="WP_150441736.1">
    <property type="nucleotide sequence ID" value="NZ_VYKL01000032.1"/>
</dbReference>
<protein>
    <submittedName>
        <fullName evidence="7">Type IV secretory system conjugative DNA transfer family protein</fullName>
    </submittedName>
</protein>
<keyword evidence="4" id="KW-1133">Transmembrane helix</keyword>
<accession>A0A5J5HHU5</accession>
<comment type="caution">
    <text evidence="7">The sequence shown here is derived from an EMBL/GenBank/DDBJ whole genome shotgun (WGS) entry which is preliminary data.</text>
</comment>
<keyword evidence="3" id="KW-0812">Transmembrane</keyword>
<dbReference type="GO" id="GO:0005886">
    <property type="term" value="C:plasma membrane"/>
    <property type="evidence" value="ECO:0007669"/>
    <property type="project" value="UniProtKB-SubCell"/>
</dbReference>
<dbReference type="Gene3D" id="3.40.50.300">
    <property type="entry name" value="P-loop containing nucleotide triphosphate hydrolases"/>
    <property type="match status" value="2"/>
</dbReference>
<dbReference type="InterPro" id="IPR027417">
    <property type="entry name" value="P-loop_NTPase"/>
</dbReference>
<evidence type="ECO:0000259" key="6">
    <source>
        <dbReference type="Pfam" id="PF12696"/>
    </source>
</evidence>
<evidence type="ECO:0000313" key="8">
    <source>
        <dbReference type="Proteomes" id="UP000326671"/>
    </source>
</evidence>
<gene>
    <name evidence="7" type="ORF">F4V44_19730</name>
</gene>
<dbReference type="CDD" id="cd01127">
    <property type="entry name" value="TrwB_TraG_TraD_VirD4"/>
    <property type="match status" value="1"/>
</dbReference>
<evidence type="ECO:0000256" key="5">
    <source>
        <dbReference type="ARBA" id="ARBA00023136"/>
    </source>
</evidence>
<keyword evidence="2" id="KW-1003">Cell membrane</keyword>
<evidence type="ECO:0000256" key="3">
    <source>
        <dbReference type="ARBA" id="ARBA00022692"/>
    </source>
</evidence>
<dbReference type="InterPro" id="IPR051539">
    <property type="entry name" value="T4SS-coupling_protein"/>
</dbReference>
<evidence type="ECO:0000256" key="2">
    <source>
        <dbReference type="ARBA" id="ARBA00022475"/>
    </source>
</evidence>
<dbReference type="PANTHER" id="PTHR37937:SF1">
    <property type="entry name" value="CONJUGATIVE TRANSFER: DNA TRANSPORT"/>
    <property type="match status" value="1"/>
</dbReference>